<dbReference type="SUPFAM" id="SSF52172">
    <property type="entry name" value="CheY-like"/>
    <property type="match status" value="1"/>
</dbReference>
<dbReference type="PROSITE" id="PS50110">
    <property type="entry name" value="RESPONSE_REGULATORY"/>
    <property type="match status" value="1"/>
</dbReference>
<evidence type="ECO:0000256" key="1">
    <source>
        <dbReference type="ARBA" id="ARBA00004496"/>
    </source>
</evidence>
<evidence type="ECO:0000256" key="4">
    <source>
        <dbReference type="ARBA" id="ARBA00023012"/>
    </source>
</evidence>
<evidence type="ECO:0000313" key="12">
    <source>
        <dbReference type="Proteomes" id="UP000282076"/>
    </source>
</evidence>
<dbReference type="InterPro" id="IPR011006">
    <property type="entry name" value="CheY-like_superfamily"/>
</dbReference>
<evidence type="ECO:0000256" key="5">
    <source>
        <dbReference type="ARBA" id="ARBA00023015"/>
    </source>
</evidence>
<dbReference type="RefSeq" id="WP_120978201.1">
    <property type="nucleotide sequence ID" value="NZ_RBZM01000007.1"/>
</dbReference>
<comment type="caution">
    <text evidence="11">The sequence shown here is derived from an EMBL/GenBank/DDBJ whole genome shotgun (WGS) entry which is preliminary data.</text>
</comment>
<evidence type="ECO:0000256" key="6">
    <source>
        <dbReference type="ARBA" id="ARBA00023125"/>
    </source>
</evidence>
<evidence type="ECO:0000256" key="8">
    <source>
        <dbReference type="PROSITE-ProRule" id="PRU00169"/>
    </source>
</evidence>
<dbReference type="SMART" id="SM00342">
    <property type="entry name" value="HTH_ARAC"/>
    <property type="match status" value="1"/>
</dbReference>
<evidence type="ECO:0000259" key="9">
    <source>
        <dbReference type="PROSITE" id="PS01124"/>
    </source>
</evidence>
<dbReference type="PROSITE" id="PS01124">
    <property type="entry name" value="HTH_ARAC_FAMILY_2"/>
    <property type="match status" value="1"/>
</dbReference>
<dbReference type="PANTHER" id="PTHR42713:SF3">
    <property type="entry name" value="TRANSCRIPTIONAL REGULATORY PROTEIN HPTR"/>
    <property type="match status" value="1"/>
</dbReference>
<dbReference type="InterPro" id="IPR051552">
    <property type="entry name" value="HptR"/>
</dbReference>
<dbReference type="PANTHER" id="PTHR42713">
    <property type="entry name" value="HISTIDINE KINASE-RELATED"/>
    <property type="match status" value="1"/>
</dbReference>
<dbReference type="GO" id="GO:0043565">
    <property type="term" value="F:sequence-specific DNA binding"/>
    <property type="evidence" value="ECO:0007669"/>
    <property type="project" value="InterPro"/>
</dbReference>
<keyword evidence="7" id="KW-0804">Transcription</keyword>
<evidence type="ECO:0000256" key="3">
    <source>
        <dbReference type="ARBA" id="ARBA00022553"/>
    </source>
</evidence>
<feature type="modified residue" description="4-aspartylphosphate" evidence="8">
    <location>
        <position position="54"/>
    </location>
</feature>
<proteinExistence type="predicted"/>
<dbReference type="GO" id="GO:0000160">
    <property type="term" value="P:phosphorelay signal transduction system"/>
    <property type="evidence" value="ECO:0007669"/>
    <property type="project" value="UniProtKB-KW"/>
</dbReference>
<dbReference type="PROSITE" id="PS00041">
    <property type="entry name" value="HTH_ARAC_FAMILY_1"/>
    <property type="match status" value="1"/>
</dbReference>
<dbReference type="AlphaFoldDB" id="A0A494XNY4"/>
<evidence type="ECO:0000256" key="7">
    <source>
        <dbReference type="ARBA" id="ARBA00023163"/>
    </source>
</evidence>
<dbReference type="CDD" id="cd17536">
    <property type="entry name" value="REC_YesN-like"/>
    <property type="match status" value="1"/>
</dbReference>
<dbReference type="Gene3D" id="3.40.50.2300">
    <property type="match status" value="1"/>
</dbReference>
<dbReference type="Proteomes" id="UP000282076">
    <property type="component" value="Unassembled WGS sequence"/>
</dbReference>
<dbReference type="InterPro" id="IPR018062">
    <property type="entry name" value="HTH_AraC-typ_CS"/>
</dbReference>
<reference evidence="11 12" key="1">
    <citation type="submission" date="2018-10" db="EMBL/GenBank/DDBJ databases">
        <title>Cohnella sp. M2MS4P-1, whole genome shotgun sequence.</title>
        <authorList>
            <person name="Tuo L."/>
        </authorList>
    </citation>
    <scope>NUCLEOTIDE SEQUENCE [LARGE SCALE GENOMIC DNA]</scope>
    <source>
        <strain evidence="11 12">M2MS4P-1</strain>
    </source>
</reference>
<gene>
    <name evidence="11" type="ORF">D7Z26_17090</name>
</gene>
<dbReference type="EMBL" id="RBZM01000007">
    <property type="protein sequence ID" value="RKP51502.1"/>
    <property type="molecule type" value="Genomic_DNA"/>
</dbReference>
<dbReference type="GO" id="GO:0005737">
    <property type="term" value="C:cytoplasm"/>
    <property type="evidence" value="ECO:0007669"/>
    <property type="project" value="UniProtKB-SubCell"/>
</dbReference>
<dbReference type="GO" id="GO:0003700">
    <property type="term" value="F:DNA-binding transcription factor activity"/>
    <property type="evidence" value="ECO:0007669"/>
    <property type="project" value="InterPro"/>
</dbReference>
<organism evidence="11 12">
    <name type="scientific">Cohnella endophytica</name>
    <dbReference type="NCBI Taxonomy" id="2419778"/>
    <lineage>
        <taxon>Bacteria</taxon>
        <taxon>Bacillati</taxon>
        <taxon>Bacillota</taxon>
        <taxon>Bacilli</taxon>
        <taxon>Bacillales</taxon>
        <taxon>Paenibacillaceae</taxon>
        <taxon>Cohnella</taxon>
    </lineage>
</organism>
<keyword evidence="12" id="KW-1185">Reference proteome</keyword>
<dbReference type="SUPFAM" id="SSF46689">
    <property type="entry name" value="Homeodomain-like"/>
    <property type="match status" value="1"/>
</dbReference>
<sequence>MRVLIVDDEPLVRIGIKSCRNWESHGIEIVGEAEDGEKAIQSILELLPDVVILDIKMPKKNGLQVLEEVRQQGLETKIIILSSFDDLANVKSAMKLGASDYFYKPSMSGELIADMLIQLKDELDATKISPVSRLENKARSKEDGLRQWLNGQPPASLQTNLKESNMLVALFTVRHYRKAVNRYPDQNGSHLLQNAILNIMAELLAKEKEVEGLRSEENRYVVILSNSEIKSEQESRNRLNELIAMISSSLRRFINVETVFGISGFFQSFQELNRAYEQAKQAINHKFYKPEEYVLNYPCGWNEDPSVLDTASQHIMNMKTHLKEGQFEQYQLYRDNWEQLLREKPCMTETDVKKVYEGLLFILDESDAYFKDTTLAKEIENLAELTAFYRNLFREKMEARNRAFIRQEYSPIIKSILNYLHASYKREISLEHLGEQFNASGNYISKLFRKEVGKGLFDYLNDLRIARAKELLKDYKHKIYEVAEQVGFKSQVHFAIVFNKYVGMSPKEFRKQTEPPTC</sequence>
<dbReference type="InterPro" id="IPR018060">
    <property type="entry name" value="HTH_AraC"/>
</dbReference>
<evidence type="ECO:0000259" key="10">
    <source>
        <dbReference type="PROSITE" id="PS50110"/>
    </source>
</evidence>
<dbReference type="Pfam" id="PF12833">
    <property type="entry name" value="HTH_18"/>
    <property type="match status" value="1"/>
</dbReference>
<evidence type="ECO:0000256" key="2">
    <source>
        <dbReference type="ARBA" id="ARBA00022490"/>
    </source>
</evidence>
<dbReference type="InterPro" id="IPR001789">
    <property type="entry name" value="Sig_transdc_resp-reg_receiver"/>
</dbReference>
<dbReference type="PRINTS" id="PR00032">
    <property type="entry name" value="HTHARAC"/>
</dbReference>
<dbReference type="SMART" id="SM00448">
    <property type="entry name" value="REC"/>
    <property type="match status" value="1"/>
</dbReference>
<dbReference type="Gene3D" id="1.10.10.60">
    <property type="entry name" value="Homeodomain-like"/>
    <property type="match status" value="2"/>
</dbReference>
<keyword evidence="4" id="KW-0902">Two-component regulatory system</keyword>
<dbReference type="Pfam" id="PF00072">
    <property type="entry name" value="Response_reg"/>
    <property type="match status" value="1"/>
</dbReference>
<keyword evidence="3 8" id="KW-0597">Phosphoprotein</keyword>
<accession>A0A494XNY4</accession>
<evidence type="ECO:0000313" key="11">
    <source>
        <dbReference type="EMBL" id="RKP51502.1"/>
    </source>
</evidence>
<feature type="domain" description="Response regulatory" evidence="10">
    <location>
        <begin position="2"/>
        <end position="119"/>
    </location>
</feature>
<name>A0A494XNY4_9BACL</name>
<keyword evidence="2" id="KW-0963">Cytoplasm</keyword>
<protein>
    <submittedName>
        <fullName evidence="11">Response regulator</fullName>
    </submittedName>
</protein>
<dbReference type="InterPro" id="IPR020449">
    <property type="entry name" value="Tscrpt_reg_AraC-type_HTH"/>
</dbReference>
<keyword evidence="5" id="KW-0805">Transcription regulation</keyword>
<keyword evidence="6" id="KW-0238">DNA-binding</keyword>
<feature type="domain" description="HTH araC/xylS-type" evidence="9">
    <location>
        <begin position="414"/>
        <end position="512"/>
    </location>
</feature>
<dbReference type="OrthoDB" id="9794370at2"/>
<dbReference type="InterPro" id="IPR009057">
    <property type="entry name" value="Homeodomain-like_sf"/>
</dbReference>
<comment type="subcellular location">
    <subcellularLocation>
        <location evidence="1">Cytoplasm</location>
    </subcellularLocation>
</comment>